<dbReference type="EMBL" id="CP045482">
    <property type="protein sequence ID" value="QGR21760.1"/>
    <property type="molecule type" value="Genomic_DNA"/>
</dbReference>
<dbReference type="AlphaFoldDB" id="A0A650CV75"/>
<dbReference type="SUPFAM" id="SSF55486">
    <property type="entry name" value="Metalloproteases ('zincins'), catalytic domain"/>
    <property type="match status" value="1"/>
</dbReference>
<comment type="cofactor">
    <cofactor evidence="9 11">
        <name>Zn(2+)</name>
        <dbReference type="ChEBI" id="CHEBI:29105"/>
    </cofactor>
    <text evidence="9 11">Binds 1 zinc ion per subunit.</text>
</comment>
<dbReference type="Gene3D" id="1.10.390.10">
    <property type="entry name" value="Neutral Protease Domain 2"/>
    <property type="match status" value="1"/>
</dbReference>
<feature type="binding site" evidence="9">
    <location>
        <position position="270"/>
    </location>
    <ligand>
        <name>Zn(2+)</name>
        <dbReference type="ChEBI" id="CHEBI:29105"/>
        <note>catalytic</note>
    </ligand>
</feature>
<accession>A0A650CV75</accession>
<dbReference type="Gene3D" id="2.60.40.1730">
    <property type="entry name" value="tricorn interacting facor f3 domain"/>
    <property type="match status" value="1"/>
</dbReference>
<evidence type="ECO:0000256" key="2">
    <source>
        <dbReference type="ARBA" id="ARBA00022438"/>
    </source>
</evidence>
<feature type="site" description="Transition state stabilizer" evidence="10">
    <location>
        <position position="356"/>
    </location>
</feature>
<dbReference type="GO" id="GO:0006508">
    <property type="term" value="P:proteolysis"/>
    <property type="evidence" value="ECO:0007669"/>
    <property type="project" value="UniProtKB-KW"/>
</dbReference>
<comment type="similarity">
    <text evidence="1 11">Belongs to the peptidase M1 family.</text>
</comment>
<dbReference type="PANTHER" id="PTHR11533">
    <property type="entry name" value="PROTEASE M1 ZINC METALLOPROTEASE"/>
    <property type="match status" value="1"/>
</dbReference>
<evidence type="ECO:0000313" key="17">
    <source>
        <dbReference type="Proteomes" id="UP000426328"/>
    </source>
</evidence>
<dbReference type="InterPro" id="IPR024571">
    <property type="entry name" value="ERAP1-like_C_dom"/>
</dbReference>
<evidence type="ECO:0000313" key="15">
    <source>
        <dbReference type="EMBL" id="MQL55660.1"/>
    </source>
</evidence>
<dbReference type="InterPro" id="IPR014782">
    <property type="entry name" value="Peptidase_M1_dom"/>
</dbReference>
<evidence type="ECO:0000256" key="9">
    <source>
        <dbReference type="PIRSR" id="PIRSR634016-3"/>
    </source>
</evidence>
<feature type="domain" description="Aminopeptidase N-like N-terminal" evidence="14">
    <location>
        <begin position="4"/>
        <end position="165"/>
    </location>
</feature>
<dbReference type="Pfam" id="PF11838">
    <property type="entry name" value="ERAP1_C"/>
    <property type="match status" value="1"/>
</dbReference>
<dbReference type="PANTHER" id="PTHR11533:SF174">
    <property type="entry name" value="PUROMYCIN-SENSITIVE AMINOPEPTIDASE-RELATED"/>
    <property type="match status" value="1"/>
</dbReference>
<evidence type="ECO:0000256" key="4">
    <source>
        <dbReference type="ARBA" id="ARBA00022723"/>
    </source>
</evidence>
<evidence type="ECO:0000256" key="7">
    <source>
        <dbReference type="ARBA" id="ARBA00023049"/>
    </source>
</evidence>
<keyword evidence="17" id="KW-1185">Reference proteome</keyword>
<dbReference type="Gene3D" id="2.60.40.1910">
    <property type="match status" value="1"/>
</dbReference>
<evidence type="ECO:0000256" key="1">
    <source>
        <dbReference type="ARBA" id="ARBA00010136"/>
    </source>
</evidence>
<dbReference type="InterPro" id="IPR050344">
    <property type="entry name" value="Peptidase_M1_aminopeptidases"/>
</dbReference>
<feature type="domain" description="ERAP1-like C-terminal" evidence="13">
    <location>
        <begin position="485"/>
        <end position="774"/>
    </location>
</feature>
<dbReference type="InterPro" id="IPR001930">
    <property type="entry name" value="Peptidase_M1"/>
</dbReference>
<dbReference type="GO" id="GO:0008270">
    <property type="term" value="F:zinc ion binding"/>
    <property type="evidence" value="ECO:0007669"/>
    <property type="project" value="UniProtKB-UniRule"/>
</dbReference>
<keyword evidence="3 11" id="KW-0645">Protease</keyword>
<dbReference type="InterPro" id="IPR045357">
    <property type="entry name" value="Aminopeptidase_N-like_N"/>
</dbReference>
<dbReference type="GO" id="GO:0005737">
    <property type="term" value="C:cytoplasm"/>
    <property type="evidence" value="ECO:0007669"/>
    <property type="project" value="TreeGrafter"/>
</dbReference>
<keyword evidence="2 11" id="KW-0031">Aminopeptidase</keyword>
<evidence type="ECO:0000256" key="3">
    <source>
        <dbReference type="ARBA" id="ARBA00022670"/>
    </source>
</evidence>
<keyword evidence="7 11" id="KW-0482">Metalloprotease</keyword>
<sequence length="780" mass="90245">MQIDSYDVFIEFDFKGLQYHGIEKIKLSTEDKVVLDAEGVKVTRVSISGKSVDFLSDEKTVTISTGNFSGIIEVEFEGKVRDDLVGMYIAPYDNSYIFTTQFESSHARKFIPCVDNPSYKAEFKFTVKVDKDLDVISNMPPQKIYYEGDKKIIEFLKTPKMSTYLIYMGVGKFEEYYDYSSQPIVIVATVPGKISKAKIPADFARKFIKFYEDYYGIKYQLPKAHFIAIPEFAFGAMENWGAITFRETALLADENSSVRQLRRVAEVIAHELAHQWFGDLVTMKWWNDLWLNESFATFMSYKAVNWLHPDWDYWGEFLYSETAGAMEKDSLHITHPIEVEVKKPEEIEQLFDDISYGKGASILRMIESYMGEEEFRKGISNYLNKFSFSNAEGRDLWNSLEEASGKPISKIMPSWIVQEGYPLITVKVKDNIIKFEQRRFMLDGSTDDKIYMVPLTLEVNGNKKISLLLDSKEKEYNVGEKVNSIKVNLNRAGFYRVYYDDLKILGSMNHLEKFGLINDYFNFLLAGIIPFEEYEKIVQSMMNEESYLPVLELASQLFKLYAINPKKYSSLALQFHESQEKIWRTKTDALGKLTYSNIIENLVQMDYNFALELSKEMANFSSIDPNKKDAVAMAYAIVNEDSVFDEILDKYRKEKFDEEKMTYLKAILSFKKPYLVTNTLSLSLTGEIKKQDIVRILPIVAYNVEAKEAVWSWLKTYMDNIRKYYQGTGILGRVLSDVLPILGIGREKEVEEYFNKHPMPEAEKGIKQGIEKLKIFSRLA</sequence>
<dbReference type="Proteomes" id="UP000426328">
    <property type="component" value="Chromosome"/>
</dbReference>
<proteinExistence type="inferred from homology"/>
<feature type="binding site" evidence="9">
    <location>
        <position position="293"/>
    </location>
    <ligand>
        <name>Zn(2+)</name>
        <dbReference type="ChEBI" id="CHEBI:29105"/>
        <note>catalytic</note>
    </ligand>
</feature>
<reference evidence="16 17" key="2">
    <citation type="submission" date="2019-10" db="EMBL/GenBank/DDBJ databases">
        <title>Genome Sequences from Six Type Strain Members of the Archaeal Family Sulfolobaceae: Acidianus ambivalens, Acidianus infernus, Metallosphaera prunae, Stygiolobus azoricus, Sulfolobus metallicus, and Sulfurisphaera ohwakuensis.</title>
        <authorList>
            <person name="Counts J.A."/>
            <person name="Kelly R.M."/>
        </authorList>
    </citation>
    <scope>NUCLEOTIDE SEQUENCE [LARGE SCALE GENOMIC DNA]</scope>
    <source>
        <strain evidence="16 17">LEI 10</strain>
    </source>
</reference>
<dbReference type="PRINTS" id="PR00756">
    <property type="entry name" value="ALADIPTASE"/>
</dbReference>
<evidence type="ECO:0000259" key="14">
    <source>
        <dbReference type="Pfam" id="PF17900"/>
    </source>
</evidence>
<name>A0A650CV75_ACIAM</name>
<dbReference type="InterPro" id="IPR042097">
    <property type="entry name" value="Aminopeptidase_N-like_N_sf"/>
</dbReference>
<evidence type="ECO:0000259" key="12">
    <source>
        <dbReference type="Pfam" id="PF01433"/>
    </source>
</evidence>
<dbReference type="CDD" id="cd09601">
    <property type="entry name" value="M1_APN-Q_like"/>
    <property type="match status" value="1"/>
</dbReference>
<dbReference type="InterPro" id="IPR027268">
    <property type="entry name" value="Peptidase_M4/M1_CTD_sf"/>
</dbReference>
<dbReference type="GO" id="GO:0005615">
    <property type="term" value="C:extracellular space"/>
    <property type="evidence" value="ECO:0007669"/>
    <property type="project" value="TreeGrafter"/>
</dbReference>
<dbReference type="Proteomes" id="UP000474054">
    <property type="component" value="Unassembled WGS sequence"/>
</dbReference>
<dbReference type="Gene3D" id="1.25.50.20">
    <property type="match status" value="1"/>
</dbReference>
<keyword evidence="6 9" id="KW-0862">Zinc</keyword>
<keyword evidence="5 11" id="KW-0378">Hydrolase</keyword>
<dbReference type="SUPFAM" id="SSF63737">
    <property type="entry name" value="Leukotriene A4 hydrolase N-terminal domain"/>
    <property type="match status" value="1"/>
</dbReference>
<evidence type="ECO:0000256" key="11">
    <source>
        <dbReference type="RuleBase" id="RU364040"/>
    </source>
</evidence>
<dbReference type="FunFam" id="1.10.390.10:FF:000006">
    <property type="entry name" value="Puromycin-sensitive aminopeptidase"/>
    <property type="match status" value="1"/>
</dbReference>
<protein>
    <recommendedName>
        <fullName evidence="11">Aminopeptidase</fullName>
        <ecNumber evidence="11">3.4.11.-</ecNumber>
    </recommendedName>
</protein>
<keyword evidence="4 9" id="KW-0479">Metal-binding</keyword>
<dbReference type="GO" id="GO:0043171">
    <property type="term" value="P:peptide catabolic process"/>
    <property type="evidence" value="ECO:0007669"/>
    <property type="project" value="TreeGrafter"/>
</dbReference>
<dbReference type="EC" id="3.4.11.-" evidence="11"/>
<dbReference type="InterPro" id="IPR034016">
    <property type="entry name" value="M1_APN-typ"/>
</dbReference>
<feature type="domain" description="Peptidase M1 membrane alanine aminopeptidase" evidence="12">
    <location>
        <begin position="202"/>
        <end position="415"/>
    </location>
</feature>
<evidence type="ECO:0000313" key="16">
    <source>
        <dbReference type="EMBL" id="QGR21760.1"/>
    </source>
</evidence>
<dbReference type="GO" id="GO:0070006">
    <property type="term" value="F:metalloaminopeptidase activity"/>
    <property type="evidence" value="ECO:0007669"/>
    <property type="project" value="TreeGrafter"/>
</dbReference>
<evidence type="ECO:0000259" key="13">
    <source>
        <dbReference type="Pfam" id="PF11838"/>
    </source>
</evidence>
<dbReference type="GO" id="GO:0042277">
    <property type="term" value="F:peptide binding"/>
    <property type="evidence" value="ECO:0007669"/>
    <property type="project" value="TreeGrafter"/>
</dbReference>
<evidence type="ECO:0000256" key="5">
    <source>
        <dbReference type="ARBA" id="ARBA00022801"/>
    </source>
</evidence>
<feature type="binding site" evidence="9">
    <location>
        <position position="274"/>
    </location>
    <ligand>
        <name>Zn(2+)</name>
        <dbReference type="ChEBI" id="CHEBI:29105"/>
        <note>catalytic</note>
    </ligand>
</feature>
<evidence type="ECO:0000256" key="10">
    <source>
        <dbReference type="PIRSR" id="PIRSR634016-4"/>
    </source>
</evidence>
<evidence type="ECO:0000313" key="18">
    <source>
        <dbReference type="Proteomes" id="UP000474054"/>
    </source>
</evidence>
<evidence type="ECO:0000256" key="6">
    <source>
        <dbReference type="ARBA" id="ARBA00022833"/>
    </source>
</evidence>
<dbReference type="Pfam" id="PF17900">
    <property type="entry name" value="Peptidase_M1_N"/>
    <property type="match status" value="1"/>
</dbReference>
<reference evidence="15 18" key="1">
    <citation type="submission" date="2019-10" db="EMBL/GenBank/DDBJ databases">
        <title>Comparative genomics of sulfur disproportionating microorganisms.</title>
        <authorList>
            <person name="Ward L.M."/>
            <person name="Bertran E."/>
            <person name="Johnston D."/>
        </authorList>
    </citation>
    <scope>NUCLEOTIDE SEQUENCE [LARGE SCALE GENOMIC DNA]</scope>
    <source>
        <strain evidence="15 18">DSM 3772</strain>
    </source>
</reference>
<evidence type="ECO:0000256" key="8">
    <source>
        <dbReference type="PIRSR" id="PIRSR634016-1"/>
    </source>
</evidence>
<dbReference type="GO" id="GO:0016020">
    <property type="term" value="C:membrane"/>
    <property type="evidence" value="ECO:0007669"/>
    <property type="project" value="TreeGrafter"/>
</dbReference>
<dbReference type="EMBL" id="WHYS01000002">
    <property type="protein sequence ID" value="MQL55660.1"/>
    <property type="molecule type" value="Genomic_DNA"/>
</dbReference>
<gene>
    <name evidence="16" type="ORF">D1866_06925</name>
    <name evidence="15" type="ORF">GFB69_07895</name>
</gene>
<dbReference type="KEGG" id="aamb:D1866_06925"/>
<organism evidence="16 17">
    <name type="scientific">Acidianus ambivalens</name>
    <name type="common">Desulfurolobus ambivalens</name>
    <dbReference type="NCBI Taxonomy" id="2283"/>
    <lineage>
        <taxon>Archaea</taxon>
        <taxon>Thermoproteota</taxon>
        <taxon>Thermoprotei</taxon>
        <taxon>Sulfolobales</taxon>
        <taxon>Sulfolobaceae</taxon>
        <taxon>Acidianus</taxon>
    </lineage>
</organism>
<dbReference type="Pfam" id="PF01433">
    <property type="entry name" value="Peptidase_M1"/>
    <property type="match status" value="1"/>
</dbReference>
<feature type="active site" description="Proton acceptor" evidence="8">
    <location>
        <position position="271"/>
    </location>
</feature>